<protein>
    <submittedName>
        <fullName evidence="4">Leucine-rich repeat-containing 16B isoform X2</fullName>
    </submittedName>
</protein>
<evidence type="ECO:0000313" key="4">
    <source>
        <dbReference type="EMBL" id="RXN30988.1"/>
    </source>
</evidence>
<dbReference type="AlphaFoldDB" id="A0A498NGN6"/>
<reference evidence="4 5" key="1">
    <citation type="submission" date="2018-03" db="EMBL/GenBank/DDBJ databases">
        <title>Draft genome sequence of Rohu Carp (Labeo rohita).</title>
        <authorList>
            <person name="Das P."/>
            <person name="Kushwaha B."/>
            <person name="Joshi C.G."/>
            <person name="Kumar D."/>
            <person name="Nagpure N.S."/>
            <person name="Sahoo L."/>
            <person name="Das S.P."/>
            <person name="Bit A."/>
            <person name="Patnaik S."/>
            <person name="Meher P.K."/>
            <person name="Jayasankar P."/>
            <person name="Koringa P.G."/>
            <person name="Patel N.V."/>
            <person name="Hinsu A.T."/>
            <person name="Kumar R."/>
            <person name="Pandey M."/>
            <person name="Agarwal S."/>
            <person name="Srivastava S."/>
            <person name="Singh M."/>
            <person name="Iquebal M.A."/>
            <person name="Jaiswal S."/>
            <person name="Angadi U.B."/>
            <person name="Kumar N."/>
            <person name="Raza M."/>
            <person name="Shah T.M."/>
            <person name="Rai A."/>
            <person name="Jena J.K."/>
        </authorList>
    </citation>
    <scope>NUCLEOTIDE SEQUENCE [LARGE SCALE GENOMIC DNA]</scope>
    <source>
        <strain evidence="4">DASCIFA01</strain>
        <tissue evidence="4">Testis</tissue>
    </source>
</reference>
<evidence type="ECO:0000259" key="2">
    <source>
        <dbReference type="Pfam" id="PF17888"/>
    </source>
</evidence>
<dbReference type="GO" id="GO:0005886">
    <property type="term" value="C:plasma membrane"/>
    <property type="evidence" value="ECO:0007669"/>
    <property type="project" value="TreeGrafter"/>
</dbReference>
<dbReference type="Gene3D" id="3.80.10.10">
    <property type="entry name" value="Ribonuclease Inhibitor"/>
    <property type="match status" value="1"/>
</dbReference>
<feature type="coiled-coil region" evidence="1">
    <location>
        <begin position="27"/>
        <end position="54"/>
    </location>
</feature>
<dbReference type="EMBL" id="QBIY01011537">
    <property type="protein sequence ID" value="RXN30988.1"/>
    <property type="molecule type" value="Genomic_DNA"/>
</dbReference>
<dbReference type="SMART" id="SM00368">
    <property type="entry name" value="LRR_RI"/>
    <property type="match status" value="4"/>
</dbReference>
<dbReference type="InterPro" id="IPR011993">
    <property type="entry name" value="PH-like_dom_sf"/>
</dbReference>
<keyword evidence="1" id="KW-0175">Coiled coil</keyword>
<dbReference type="InterPro" id="IPR058030">
    <property type="entry name" value="TRIM8/14/16/25/29/45/65_CC"/>
</dbReference>
<keyword evidence="5" id="KW-1185">Reference proteome</keyword>
<evidence type="ECO:0000256" key="1">
    <source>
        <dbReference type="SAM" id="Coils"/>
    </source>
</evidence>
<dbReference type="Pfam" id="PF13516">
    <property type="entry name" value="LRR_6"/>
    <property type="match status" value="1"/>
</dbReference>
<dbReference type="InterPro" id="IPR032675">
    <property type="entry name" value="LRR_dom_sf"/>
</dbReference>
<organism evidence="4 5">
    <name type="scientific">Labeo rohita</name>
    <name type="common">Indian major carp</name>
    <name type="synonym">Cyprinus rohita</name>
    <dbReference type="NCBI Taxonomy" id="84645"/>
    <lineage>
        <taxon>Eukaryota</taxon>
        <taxon>Metazoa</taxon>
        <taxon>Chordata</taxon>
        <taxon>Craniata</taxon>
        <taxon>Vertebrata</taxon>
        <taxon>Euteleostomi</taxon>
        <taxon>Actinopterygii</taxon>
        <taxon>Neopterygii</taxon>
        <taxon>Teleostei</taxon>
        <taxon>Ostariophysi</taxon>
        <taxon>Cypriniformes</taxon>
        <taxon>Cyprinidae</taxon>
        <taxon>Labeoninae</taxon>
        <taxon>Labeonini</taxon>
        <taxon>Labeo</taxon>
    </lineage>
</organism>
<dbReference type="SUPFAM" id="SSF52047">
    <property type="entry name" value="RNI-like"/>
    <property type="match status" value="2"/>
</dbReference>
<dbReference type="Pfam" id="PF25600">
    <property type="entry name" value="TRIM_CC"/>
    <property type="match status" value="1"/>
</dbReference>
<dbReference type="Pfam" id="PF17888">
    <property type="entry name" value="Carm_PH"/>
    <property type="match status" value="1"/>
</dbReference>
<proteinExistence type="predicted"/>
<evidence type="ECO:0000259" key="3">
    <source>
        <dbReference type="Pfam" id="PF25600"/>
    </source>
</evidence>
<dbReference type="PANTHER" id="PTHR24112">
    <property type="entry name" value="LEUCINE-RICH REPEAT, ISOFORM F-RELATED"/>
    <property type="match status" value="1"/>
</dbReference>
<sequence>MACPKRPDVIDAHIKLGQLQKWTTGIIEAKQKDLQELRQAVEMFKASANKALEKNEKSFAELIQSMKDNQSKVTELIQGQTESAVKQAEGFIKTLEQDITNMLTLGADLQHLEMLSQTNNDVRFLERAVSLPSLTEYKKPYVFLVRPYNSFERDSMAVDELIEKLNTTSKLSLVTVSRKVKNTRILTLPPPQTREKFLQYASKLTFNTNSAHESLILRNENKEVLATWRLYLMAPKIPTKVEQTFNFLEIRAMNTHPDNQVVIETDKSTYSLRLQSNDHLDQLISHINFALSRIFNNSIYTPSIFHADGDVTDGNRKFSPSSESSVETQRACGGFSETYAALCDYNGITCKEEVQDLAVIVAAMAYNSWFTKLYCKDLRISSEVVEQILHTVSKSSSLEELTLENVGLKADFPQKMATALSENPASVIHSINLAHNTLDNQGVTSLSQALCSSDDYSNSLLHLDLSKNPGILSGEDATNLYLFLAQPNCLVHLDLSGTDCTVDSLFGALLRGCCADLSYLNLSKNSFSHRKVRETLPSFRQFFSSAFSLTHISLASMKMPPDVLRALFLGLSSNPHITDLHLDISGCELRSAGAGIIQDLFPRVSCISTLDISDNGLDADLLCVIPAFSRHPSLKHLLLGKNFNIKGRVLDEVLQKLVHLVQEEECALQSLSLADSRLRSRGTVLVNALGSNACLKKVDLSGNGLDDTGARMLSKALQINTTLRSVTWDRNNTSATGFQDVARALEHNFTLQYMPIPLSDVTQAYRSSPERTEQALTKLYPSLCELAHVLSVDGPVRQRLDSLAGELAKAADKELQVIVDSMVSLCRELCPLSCAAAECLSPPLSSISERVSIPRSSIRTALMERAAQDINRALE</sequence>
<dbReference type="PANTHER" id="PTHR24112:SF43">
    <property type="entry name" value="CAPPING PROTEIN, ARP2_3 AND MYOSIN-I LINKER PROTEIN 3"/>
    <property type="match status" value="1"/>
</dbReference>
<accession>A0A498NGN6</accession>
<dbReference type="InterPro" id="IPR001611">
    <property type="entry name" value="Leu-rich_rpt"/>
</dbReference>
<name>A0A498NGN6_LABRO</name>
<dbReference type="GO" id="GO:0034315">
    <property type="term" value="P:regulation of Arp2/3 complex-mediated actin nucleation"/>
    <property type="evidence" value="ECO:0007669"/>
    <property type="project" value="TreeGrafter"/>
</dbReference>
<dbReference type="Gene3D" id="2.30.29.30">
    <property type="entry name" value="Pleckstrin-homology domain (PH domain)/Phosphotyrosine-binding domain (PTB)"/>
    <property type="match status" value="1"/>
</dbReference>
<evidence type="ECO:0000313" key="5">
    <source>
        <dbReference type="Proteomes" id="UP000290572"/>
    </source>
</evidence>
<feature type="domain" description="CARMIL pleckstrin homology" evidence="2">
    <location>
        <begin position="224"/>
        <end position="296"/>
    </location>
</feature>
<dbReference type="InterPro" id="IPR041245">
    <property type="entry name" value="CARMIL_PH"/>
</dbReference>
<dbReference type="GO" id="GO:0030027">
    <property type="term" value="C:lamellipodium"/>
    <property type="evidence" value="ECO:0007669"/>
    <property type="project" value="TreeGrafter"/>
</dbReference>
<dbReference type="Proteomes" id="UP000290572">
    <property type="component" value="Unassembled WGS sequence"/>
</dbReference>
<dbReference type="InterPro" id="IPR051279">
    <property type="entry name" value="PP1-Reg/Actin-Interact_Protein"/>
</dbReference>
<feature type="domain" description="TRIM8/14/16/25/29/45/65 coiled-coil region" evidence="3">
    <location>
        <begin position="27"/>
        <end position="169"/>
    </location>
</feature>
<gene>
    <name evidence="4" type="ORF">ROHU_036197</name>
</gene>
<comment type="caution">
    <text evidence="4">The sequence shown here is derived from an EMBL/GenBank/DDBJ whole genome shotgun (WGS) entry which is preliminary data.</text>
</comment>
<dbReference type="STRING" id="84645.A0A498NGN6"/>
<dbReference type="GO" id="GO:0016477">
    <property type="term" value="P:cell migration"/>
    <property type="evidence" value="ECO:0007669"/>
    <property type="project" value="TreeGrafter"/>
</dbReference>